<reference evidence="1 2" key="1">
    <citation type="submission" date="2021-05" db="EMBL/GenBank/DDBJ databases">
        <authorList>
            <person name="Zhang Z.D."/>
            <person name="Osman G."/>
        </authorList>
    </citation>
    <scope>NUCLEOTIDE SEQUENCE [LARGE SCALE GENOMIC DNA]</scope>
    <source>
        <strain evidence="1 2">KCTC 32217</strain>
    </source>
</reference>
<evidence type="ECO:0000313" key="1">
    <source>
        <dbReference type="EMBL" id="MBS9523267.1"/>
    </source>
</evidence>
<protein>
    <submittedName>
        <fullName evidence="1">DUF4221 family protein</fullName>
    </submittedName>
</protein>
<dbReference type="InterPro" id="IPR025316">
    <property type="entry name" value="DUF4221"/>
</dbReference>
<proteinExistence type="predicted"/>
<keyword evidence="2" id="KW-1185">Reference proteome</keyword>
<evidence type="ECO:0000313" key="2">
    <source>
        <dbReference type="Proteomes" id="UP001319104"/>
    </source>
</evidence>
<accession>A0AAP2G105</accession>
<name>A0AAP2G105_9BACT</name>
<dbReference type="AlphaFoldDB" id="A0AAP2G105"/>
<dbReference type="Pfam" id="PF13970">
    <property type="entry name" value="DUF4221"/>
    <property type="match status" value="1"/>
</dbReference>
<dbReference type="Proteomes" id="UP001319104">
    <property type="component" value="Unassembled WGS sequence"/>
</dbReference>
<organism evidence="1 2">
    <name type="scientific">Litoribacter ruber</name>
    <dbReference type="NCBI Taxonomy" id="702568"/>
    <lineage>
        <taxon>Bacteria</taxon>
        <taxon>Pseudomonadati</taxon>
        <taxon>Bacteroidota</taxon>
        <taxon>Cytophagia</taxon>
        <taxon>Cytophagales</taxon>
        <taxon>Cyclobacteriaceae</taxon>
        <taxon>Litoribacter</taxon>
    </lineage>
</organism>
<sequence length="377" mass="43596">MFRLVAFLVFYCCFLCAHEVEGQRHTPVIEFHDIISDTLVLNHNKFPESYRMKMVTNHKGADFLYVFDCKKGGFEIFDLWTKTHIKTINPPVVEGLPGFKAVSFDIMSPNEIYMLSQKGNLIQLDSAGKMVEHWLVTQELDNEEYAISVSDHLNNFAVMDQKAYLPIMHAYQKNGSFTLKGKSAMIVYDLAAGEVEKEFAGYPKSTYKSNNLPSPKYEFATLKMKDEEKLVISYLKDPELKAYKFKNNKAKSSKAESPFLNDNRIRPQKDQFGNVIQYSNPNGFYHNIYYDENRQLFYRTVAHHHDNGNSLARRPFSIQVIDKNFNLLSEIKVPGSEPLDHMKLTVIKEGILLQICQQKNPEEVRFLVLDVNKSFRD</sequence>
<dbReference type="EMBL" id="JAHCMY010000001">
    <property type="protein sequence ID" value="MBS9523267.1"/>
    <property type="molecule type" value="Genomic_DNA"/>
</dbReference>
<gene>
    <name evidence="1" type="ORF">KI659_04475</name>
</gene>
<comment type="caution">
    <text evidence="1">The sequence shown here is derived from an EMBL/GenBank/DDBJ whole genome shotgun (WGS) entry which is preliminary data.</text>
</comment>
<dbReference type="RefSeq" id="WP_213944124.1">
    <property type="nucleotide sequence ID" value="NZ_JAHCMY010000001.1"/>
</dbReference>